<dbReference type="GO" id="GO:0000160">
    <property type="term" value="P:phosphorelay signal transduction system"/>
    <property type="evidence" value="ECO:0007669"/>
    <property type="project" value="InterPro"/>
</dbReference>
<dbReference type="InterPro" id="IPR051015">
    <property type="entry name" value="EvgA-like"/>
</dbReference>
<dbReference type="Proteomes" id="UP000193450">
    <property type="component" value="Chromosome"/>
</dbReference>
<feature type="modified residue" description="4-aspartylphosphate" evidence="1">
    <location>
        <position position="53"/>
    </location>
</feature>
<keyword evidence="1" id="KW-0597">Phosphoprotein</keyword>
<dbReference type="InterPro" id="IPR011006">
    <property type="entry name" value="CheY-like_superfamily"/>
</dbReference>
<keyword evidence="4" id="KW-1185">Reference proteome</keyword>
<protein>
    <recommendedName>
        <fullName evidence="2">Response regulatory domain-containing protein</fullName>
    </recommendedName>
</protein>
<dbReference type="Pfam" id="PF00072">
    <property type="entry name" value="Response_reg"/>
    <property type="match status" value="1"/>
</dbReference>
<gene>
    <name evidence="3" type="ORF">BST96_12120</name>
</gene>
<evidence type="ECO:0000313" key="3">
    <source>
        <dbReference type="EMBL" id="ARN74799.1"/>
    </source>
</evidence>
<name>A0A1X9NH16_9GAMM</name>
<dbReference type="InterPro" id="IPR058245">
    <property type="entry name" value="NreC/VraR/RcsB-like_REC"/>
</dbReference>
<dbReference type="SUPFAM" id="SSF52172">
    <property type="entry name" value="CheY-like"/>
    <property type="match status" value="1"/>
</dbReference>
<dbReference type="SMART" id="SM00448">
    <property type="entry name" value="REC"/>
    <property type="match status" value="1"/>
</dbReference>
<dbReference type="EMBL" id="CP019343">
    <property type="protein sequence ID" value="ARN74799.1"/>
    <property type="molecule type" value="Genomic_DNA"/>
</dbReference>
<evidence type="ECO:0000259" key="2">
    <source>
        <dbReference type="PROSITE" id="PS50110"/>
    </source>
</evidence>
<dbReference type="PANTHER" id="PTHR45566">
    <property type="entry name" value="HTH-TYPE TRANSCRIPTIONAL REGULATOR YHJB-RELATED"/>
    <property type="match status" value="1"/>
</dbReference>
<dbReference type="Gene3D" id="3.40.50.2300">
    <property type="match status" value="1"/>
</dbReference>
<dbReference type="RefSeq" id="WP_085758962.1">
    <property type="nucleotide sequence ID" value="NZ_CP019343.1"/>
</dbReference>
<sequence>MQVLIVDDHQLIRAALRDLLNKHYSTIECVEASSGEIALNTINQRDFDVAIVDLFIPGETAFVFLRKLCELRPNLPVVVLSATDNQQHMQQCIDLGPRPLSIKARQWKKWSMPLMQ</sequence>
<dbReference type="STRING" id="716816.BST96_12120"/>
<proteinExistence type="predicted"/>
<feature type="domain" description="Response regulatory" evidence="2">
    <location>
        <begin position="2"/>
        <end position="116"/>
    </location>
</feature>
<dbReference type="PROSITE" id="PS50110">
    <property type="entry name" value="RESPONSE_REGULATORY"/>
    <property type="match status" value="1"/>
</dbReference>
<dbReference type="OrthoDB" id="7569831at2"/>
<reference evidence="3 4" key="1">
    <citation type="submission" date="2016-11" db="EMBL/GenBank/DDBJ databases">
        <title>Trade-off between light-utilization and light-protection in marine flavobacteria.</title>
        <authorList>
            <person name="Kumagai Y."/>
        </authorList>
    </citation>
    <scope>NUCLEOTIDE SEQUENCE [LARGE SCALE GENOMIC DNA]</scope>
    <source>
        <strain evidence="3 4">NBRC 107125</strain>
    </source>
</reference>
<dbReference type="CDD" id="cd17535">
    <property type="entry name" value="REC_NarL-like"/>
    <property type="match status" value="1"/>
</dbReference>
<dbReference type="KEGG" id="osg:BST96_12120"/>
<dbReference type="InterPro" id="IPR001789">
    <property type="entry name" value="Sig_transdc_resp-reg_receiver"/>
</dbReference>
<organism evidence="3 4">
    <name type="scientific">Oceanicoccus sagamiensis</name>
    <dbReference type="NCBI Taxonomy" id="716816"/>
    <lineage>
        <taxon>Bacteria</taxon>
        <taxon>Pseudomonadati</taxon>
        <taxon>Pseudomonadota</taxon>
        <taxon>Gammaproteobacteria</taxon>
        <taxon>Cellvibrionales</taxon>
        <taxon>Spongiibacteraceae</taxon>
        <taxon>Oceanicoccus</taxon>
    </lineage>
</organism>
<accession>A0A1X9NH16</accession>
<evidence type="ECO:0000256" key="1">
    <source>
        <dbReference type="PROSITE-ProRule" id="PRU00169"/>
    </source>
</evidence>
<dbReference type="AlphaFoldDB" id="A0A1X9NH16"/>
<dbReference type="PANTHER" id="PTHR45566:SF1">
    <property type="entry name" value="HTH-TYPE TRANSCRIPTIONAL REGULATOR YHJB-RELATED"/>
    <property type="match status" value="1"/>
</dbReference>
<evidence type="ECO:0000313" key="4">
    <source>
        <dbReference type="Proteomes" id="UP000193450"/>
    </source>
</evidence>